<dbReference type="Proteomes" id="UP000031433">
    <property type="component" value="Unassembled WGS sequence"/>
</dbReference>
<evidence type="ECO:0000256" key="1">
    <source>
        <dbReference type="ARBA" id="ARBA00022723"/>
    </source>
</evidence>
<accession>A0A0C1U022</accession>
<dbReference type="Pfam" id="PF26233">
    <property type="entry name" value="NicX"/>
    <property type="match status" value="1"/>
</dbReference>
<organism evidence="2 3">
    <name type="scientific">Geobacter soli</name>
    <dbReference type="NCBI Taxonomy" id="1510391"/>
    <lineage>
        <taxon>Bacteria</taxon>
        <taxon>Pseudomonadati</taxon>
        <taxon>Thermodesulfobacteriota</taxon>
        <taxon>Desulfuromonadia</taxon>
        <taxon>Geobacterales</taxon>
        <taxon>Geobacteraceae</taxon>
        <taxon>Geobacter</taxon>
    </lineage>
</organism>
<dbReference type="PANTHER" id="PTHR34448:SF1">
    <property type="entry name" value="BLL6088 PROTEIN"/>
    <property type="match status" value="1"/>
</dbReference>
<evidence type="ECO:0000313" key="2">
    <source>
        <dbReference type="EMBL" id="KIE41210.1"/>
    </source>
</evidence>
<name>A0A0C1U022_9BACT</name>
<keyword evidence="3" id="KW-1185">Reference proteome</keyword>
<dbReference type="GO" id="GO:0046872">
    <property type="term" value="F:metal ion binding"/>
    <property type="evidence" value="ECO:0007669"/>
    <property type="project" value="UniProtKB-KW"/>
</dbReference>
<dbReference type="SUPFAM" id="SSF144052">
    <property type="entry name" value="Thermophilic metalloprotease-like"/>
    <property type="match status" value="1"/>
</dbReference>
<dbReference type="InterPro" id="IPR058739">
    <property type="entry name" value="NicX"/>
</dbReference>
<protein>
    <submittedName>
        <fullName evidence="2">Peptidase</fullName>
    </submittedName>
</protein>
<reference evidence="2 3" key="1">
    <citation type="submission" date="2015-01" db="EMBL/GenBank/DDBJ databases">
        <title>Genome sequence of the anaerobic bacterium Geobacter soli GSS01, a dissimilatory Fe(III) reducer from soil.</title>
        <authorList>
            <person name="Yang G."/>
            <person name="Zhou S."/>
        </authorList>
    </citation>
    <scope>NUCLEOTIDE SEQUENCE [LARGE SCALE GENOMIC DNA]</scope>
    <source>
        <strain evidence="2 3">GSS01</strain>
    </source>
</reference>
<dbReference type="EMBL" id="JXBL01000001">
    <property type="protein sequence ID" value="KIE41210.1"/>
    <property type="molecule type" value="Genomic_DNA"/>
</dbReference>
<proteinExistence type="predicted"/>
<dbReference type="PANTHER" id="PTHR34448">
    <property type="entry name" value="AMINOPEPTIDASE"/>
    <property type="match status" value="1"/>
</dbReference>
<sequence length="374" mass="40267">MYREAFASLFEINMGVTAGERILVFSDRVRSDEELSADEAARRQNLLFVAEEAGRYADASYGNACFASFPATAASGAEPPEVLWRAAFGDAAVNALAAGGLLARLLAKEATLEDLERARRIVLSSRDAAAQVVVALSNNSTSHTRFRHLVNAVGGRFASLPHFDPDMFFSSMRVDWRQLAERTRRVADAVNGATALRVETPNGTRMRFDKGGRVAKGDDGLLAAPGSFGNLPAGEVYLAPLEGTSEGIMVLEWGPTRRLDSPVELVVRAGAVVDVRGDDPLRAALERKFAESDRNRNIAELGIGTNDRATRPDNVLEAEKILGTIHIALGDNSGFGGTVQTPFHEDYVFYRPTLTLVSETGAETALLSNGSLLL</sequence>
<dbReference type="AlphaFoldDB" id="A0A0C1U022"/>
<gene>
    <name evidence="2" type="ORF">SE37_00460</name>
</gene>
<comment type="caution">
    <text evidence="2">The sequence shown here is derived from an EMBL/GenBank/DDBJ whole genome shotgun (WGS) entry which is preliminary data.</text>
</comment>
<dbReference type="RefSeq" id="WP_039642758.1">
    <property type="nucleotide sequence ID" value="NZ_JXBL01000001.1"/>
</dbReference>
<dbReference type="InterPro" id="IPR052170">
    <property type="entry name" value="M29_Exopeptidase"/>
</dbReference>
<evidence type="ECO:0000313" key="3">
    <source>
        <dbReference type="Proteomes" id="UP000031433"/>
    </source>
</evidence>
<keyword evidence="1" id="KW-0479">Metal-binding</keyword>